<reference evidence="1 2" key="1">
    <citation type="submission" date="2024-09" db="EMBL/GenBank/DDBJ databases">
        <authorList>
            <person name="Sun Q."/>
            <person name="Mori K."/>
        </authorList>
    </citation>
    <scope>NUCLEOTIDE SEQUENCE [LARGE SCALE GENOMIC DNA]</scope>
    <source>
        <strain evidence="1 2">JCM 10918</strain>
    </source>
</reference>
<keyword evidence="2" id="KW-1185">Reference proteome</keyword>
<sequence>MSKNNTQDTLKDLIGDIADSVKKAFDEILDRDDEDDNCTDRSGFGAPLQALTGLPADVLRTAGALSVLGVPNPLAALAGGGAYPLAALTGAPADPLAAATGVTNPLAALTGAAGAGANPLAGVAQLAGGAAGAVQGAAGTVEGLAQLPGQLRQLTEMVSALTRVLENVQKATGTSSTKSA</sequence>
<proteinExistence type="predicted"/>
<name>A0ABV5V7W2_9ACTN</name>
<dbReference type="EMBL" id="JBHMAR010000001">
    <property type="protein sequence ID" value="MFB9733924.1"/>
    <property type="molecule type" value="Genomic_DNA"/>
</dbReference>
<accession>A0ABV5V7W2</accession>
<dbReference type="Proteomes" id="UP001589703">
    <property type="component" value="Unassembled WGS sequence"/>
</dbReference>
<evidence type="ECO:0000313" key="1">
    <source>
        <dbReference type="EMBL" id="MFB9733924.1"/>
    </source>
</evidence>
<gene>
    <name evidence="1" type="ORF">ACFFRO_01965</name>
</gene>
<organism evidence="1 2">
    <name type="scientific">Streptomyces thermocoprophilus</name>
    <dbReference type="NCBI Taxonomy" id="78356"/>
    <lineage>
        <taxon>Bacteria</taxon>
        <taxon>Bacillati</taxon>
        <taxon>Actinomycetota</taxon>
        <taxon>Actinomycetes</taxon>
        <taxon>Kitasatosporales</taxon>
        <taxon>Streptomycetaceae</taxon>
        <taxon>Streptomyces</taxon>
    </lineage>
</organism>
<comment type="caution">
    <text evidence="1">The sequence shown here is derived from an EMBL/GenBank/DDBJ whole genome shotgun (WGS) entry which is preliminary data.</text>
</comment>
<evidence type="ECO:0000313" key="2">
    <source>
        <dbReference type="Proteomes" id="UP001589703"/>
    </source>
</evidence>
<protein>
    <submittedName>
        <fullName evidence="1">Uncharacterized protein</fullName>
    </submittedName>
</protein>
<dbReference type="RefSeq" id="WP_385857880.1">
    <property type="nucleotide sequence ID" value="NZ_JBHMAR010000001.1"/>
</dbReference>